<dbReference type="EMBL" id="CAICTM010000561">
    <property type="protein sequence ID" value="CAB9512930.1"/>
    <property type="molecule type" value="Genomic_DNA"/>
</dbReference>
<organism evidence="2 3">
    <name type="scientific">Seminavis robusta</name>
    <dbReference type="NCBI Taxonomy" id="568900"/>
    <lineage>
        <taxon>Eukaryota</taxon>
        <taxon>Sar</taxon>
        <taxon>Stramenopiles</taxon>
        <taxon>Ochrophyta</taxon>
        <taxon>Bacillariophyta</taxon>
        <taxon>Bacillariophyceae</taxon>
        <taxon>Bacillariophycidae</taxon>
        <taxon>Naviculales</taxon>
        <taxon>Naviculaceae</taxon>
        <taxon>Seminavis</taxon>
    </lineage>
</organism>
<evidence type="ECO:0000313" key="3">
    <source>
        <dbReference type="Proteomes" id="UP001153069"/>
    </source>
</evidence>
<reference evidence="2" key="1">
    <citation type="submission" date="2020-06" db="EMBL/GenBank/DDBJ databases">
        <authorList>
            <consortium name="Plant Systems Biology data submission"/>
        </authorList>
    </citation>
    <scope>NUCLEOTIDE SEQUENCE</scope>
    <source>
        <strain evidence="2">D6</strain>
    </source>
</reference>
<dbReference type="AlphaFoldDB" id="A0A9N8E6D4"/>
<evidence type="ECO:0000256" key="1">
    <source>
        <dbReference type="SAM" id="MobiDB-lite"/>
    </source>
</evidence>
<gene>
    <name evidence="2" type="ORF">SEMRO_562_G167010.1</name>
</gene>
<accession>A0A9N8E6D4</accession>
<protein>
    <submittedName>
        <fullName evidence="2">Uncharacterized protein</fullName>
    </submittedName>
</protein>
<name>A0A9N8E6D4_9STRA</name>
<proteinExistence type="predicted"/>
<evidence type="ECO:0000313" key="2">
    <source>
        <dbReference type="EMBL" id="CAB9512930.1"/>
    </source>
</evidence>
<dbReference type="OrthoDB" id="47367at2759"/>
<feature type="region of interest" description="Disordered" evidence="1">
    <location>
        <begin position="69"/>
        <end position="89"/>
    </location>
</feature>
<sequence length="462" mass="53649">MRLKRRRREPSMMAKLWETLFGSNKGANRRRSASLLIFVVSLVGSFQFRDSIKEQTSLLEELDREITRRKQQKETRSLASISSTSTTPLPVFTPPPQYPVVDILSIGSKQRPDYLVAQRESFASHASVRHFFNATEADDLDDPHCDSHLTPENTVQISRFCKVKRLHPQTQVMMQYARNLYANGNWLLKKANPVGWMCAQRRPMHGLYKVFQQYFQQQKLLSNDITINTPTLSDSLPDYLIVMDDDTYFNLEQFPIKMALDVQATKRPLDDPYVLAGCLVRWPIHHINFTFGFGGYGTVFNKASLQKLAKPIHCTQDDSKEACAQVKRNMVGEEKLFREGMSVLDLIHAFVSHEPYKEFPKNNWTDGFCMHSDWVLGYFVNYYNISRHTSSESFFEHVPQSRMEEWDKSSIYRQPQGFCKNAHRENCKPDSLTCHYMKPEDMRIYTETVKQTAAPGMFRSIF</sequence>
<keyword evidence="3" id="KW-1185">Reference proteome</keyword>
<comment type="caution">
    <text evidence="2">The sequence shown here is derived from an EMBL/GenBank/DDBJ whole genome shotgun (WGS) entry which is preliminary data.</text>
</comment>
<dbReference type="Proteomes" id="UP001153069">
    <property type="component" value="Unassembled WGS sequence"/>
</dbReference>
<feature type="compositionally biased region" description="Polar residues" evidence="1">
    <location>
        <begin position="77"/>
        <end position="88"/>
    </location>
</feature>